<evidence type="ECO:0000313" key="1">
    <source>
        <dbReference type="EMBL" id="SLM15771.1"/>
    </source>
</evidence>
<organism evidence="1">
    <name type="scientific">uncultured spirochete</name>
    <dbReference type="NCBI Taxonomy" id="156406"/>
    <lineage>
        <taxon>Bacteria</taxon>
        <taxon>Pseudomonadati</taxon>
        <taxon>Spirochaetota</taxon>
        <taxon>Spirochaetia</taxon>
        <taxon>Spirochaetales</taxon>
        <taxon>environmental samples</taxon>
    </lineage>
</organism>
<accession>A0A3P3XLT2</accession>
<dbReference type="InterPro" id="IPR011051">
    <property type="entry name" value="RmlC_Cupin_sf"/>
</dbReference>
<dbReference type="AlphaFoldDB" id="A0A3P3XLT2"/>
<dbReference type="Gene3D" id="2.60.120.10">
    <property type="entry name" value="Jelly Rolls"/>
    <property type="match status" value="1"/>
</dbReference>
<reference evidence="1" key="1">
    <citation type="submission" date="2017-02" db="EMBL/GenBank/DDBJ databases">
        <authorList>
            <person name="Regsiter A."/>
            <person name="William W."/>
        </authorList>
    </citation>
    <scope>NUCLEOTIDE SEQUENCE</scope>
    <source>
        <strain evidence="1">Bib</strain>
    </source>
</reference>
<evidence type="ECO:0008006" key="2">
    <source>
        <dbReference type="Google" id="ProtNLM"/>
    </source>
</evidence>
<name>A0A3P3XLT2_9SPIR</name>
<gene>
    <name evidence="1" type="ORF">SPIROBIBN47_80012</name>
</gene>
<protein>
    <recommendedName>
        <fullName evidence="2">Mannose-6-phosphate isomerase</fullName>
    </recommendedName>
</protein>
<sequence>MAHEKQLVEKALNEGNGVFRLEPAWVPRSFCIPGRRLKLHPNDYYAYGANRGGIDERWFASTTKADNGPLTTPFEGLSFIWVDEKQHVLLKDAIELAGREILGDAVMKKHGGWRAYSKFFDNQEPLPHHVHHTDKMAANIGQMGKPESYYFPKQLNNHGGWFPYTFFGLNPGTTREQIKQCLADWEKKDNNILALSRAYLLQPGTGWDVPPGILHAPGSLLTYEPQRASDVFAMFQNIVWNSYTPKELLQKDIPEDKKDDLDYYVELLDWELNTDPLFYEHRFMPPKPAKPLEDMRAEGYEEHDIVYKSEYFSAKELTILPGRSALIKDKGPYGAIVIQGHGKFGSLDIESPAMIRFGQMTHDELFVTERAAREGVLITNTSDTDDLVMLKHFGPEA</sequence>
<proteinExistence type="predicted"/>
<dbReference type="InterPro" id="IPR014710">
    <property type="entry name" value="RmlC-like_jellyroll"/>
</dbReference>
<dbReference type="EMBL" id="FWDM01000040">
    <property type="protein sequence ID" value="SLM15771.1"/>
    <property type="molecule type" value="Genomic_DNA"/>
</dbReference>
<dbReference type="SUPFAM" id="SSF51182">
    <property type="entry name" value="RmlC-like cupins"/>
    <property type="match status" value="1"/>
</dbReference>